<dbReference type="EMBL" id="NEVH01009080">
    <property type="protein sequence ID" value="PNF33832.1"/>
    <property type="molecule type" value="Genomic_DNA"/>
</dbReference>
<protein>
    <recommendedName>
        <fullName evidence="9">Zinc transporter ZIP1</fullName>
    </recommendedName>
</protein>
<dbReference type="STRING" id="105785.A0A2J7QZ27"/>
<reference evidence="7 8" key="1">
    <citation type="submission" date="2017-12" db="EMBL/GenBank/DDBJ databases">
        <title>Hemimetabolous genomes reveal molecular basis of termite eusociality.</title>
        <authorList>
            <person name="Harrison M.C."/>
            <person name="Jongepier E."/>
            <person name="Robertson H.M."/>
            <person name="Arning N."/>
            <person name="Bitard-Feildel T."/>
            <person name="Chao H."/>
            <person name="Childers C.P."/>
            <person name="Dinh H."/>
            <person name="Doddapaneni H."/>
            <person name="Dugan S."/>
            <person name="Gowin J."/>
            <person name="Greiner C."/>
            <person name="Han Y."/>
            <person name="Hu H."/>
            <person name="Hughes D.S.T."/>
            <person name="Huylmans A.-K."/>
            <person name="Kemena C."/>
            <person name="Kremer L.P.M."/>
            <person name="Lee S.L."/>
            <person name="Lopez-Ezquerra A."/>
            <person name="Mallet L."/>
            <person name="Monroy-Kuhn J.M."/>
            <person name="Moser A."/>
            <person name="Murali S.C."/>
            <person name="Muzny D.M."/>
            <person name="Otani S."/>
            <person name="Piulachs M.-D."/>
            <person name="Poelchau M."/>
            <person name="Qu J."/>
            <person name="Schaub F."/>
            <person name="Wada-Katsumata A."/>
            <person name="Worley K.C."/>
            <person name="Xie Q."/>
            <person name="Ylla G."/>
            <person name="Poulsen M."/>
            <person name="Gibbs R.A."/>
            <person name="Schal C."/>
            <person name="Richards S."/>
            <person name="Belles X."/>
            <person name="Korb J."/>
            <person name="Bornberg-Bauer E."/>
        </authorList>
    </citation>
    <scope>NUCLEOTIDE SEQUENCE [LARGE SCALE GENOMIC DNA]</scope>
    <source>
        <tissue evidence="7">Whole body</tissue>
    </source>
</reference>
<dbReference type="InterPro" id="IPR003689">
    <property type="entry name" value="ZIP"/>
</dbReference>
<dbReference type="GO" id="GO:0005886">
    <property type="term" value="C:plasma membrane"/>
    <property type="evidence" value="ECO:0007669"/>
    <property type="project" value="TreeGrafter"/>
</dbReference>
<evidence type="ECO:0008006" key="9">
    <source>
        <dbReference type="Google" id="ProtNLM"/>
    </source>
</evidence>
<gene>
    <name evidence="7" type="ORF">B7P43_G08595</name>
</gene>
<sequence length="453" mass="49029">MLSVTNARFVATVVLPAITFFFGILPIAFPSRQRCPLLISAFLCFGAGVLLSVSLLHMLPEAHAGAPDLAELSFCIGFLFLYLVDEVVHFFCAFCNRIGKEQGSVFGFNRSTSVLPSSLYRRAAEQQQHVLYDQNSFDGDSGSDSEETELHYGNRLNSNHPRRFSGGSVTTEPQGAGRAVASSYAQSLCKNDRPSTSYGSMSTTERNIVDAEYGIHVSHKSNGMQQTSASADLRQTDLTGSSVYNAIYLSQRRRDTIMSTHNFLAQQEQSYGTDLNILCHIKYSPPCPQSRVGHIGLFIALTFHATLEGVAVGIEPSAEQVLLLAGALACHKFVVAFCYGLELRASGHGCIGVFGHLFFLSLGSLLGIVLGGLLAENEHVHIISGPAVSIIQAISAGTLLYITVCEVLPRERAKWHHHGEHRAAGILQFASLAAGFCVMYAVTSYVNKALTEG</sequence>
<dbReference type="OrthoDB" id="448280at2759"/>
<dbReference type="GO" id="GO:0005385">
    <property type="term" value="F:zinc ion transmembrane transporter activity"/>
    <property type="evidence" value="ECO:0007669"/>
    <property type="project" value="TreeGrafter"/>
</dbReference>
<feature type="transmembrane region" description="Helical" evidence="6">
    <location>
        <begin position="320"/>
        <end position="341"/>
    </location>
</feature>
<evidence type="ECO:0000256" key="6">
    <source>
        <dbReference type="SAM" id="Phobius"/>
    </source>
</evidence>
<dbReference type="InParanoid" id="A0A2J7QZ27"/>
<evidence type="ECO:0000256" key="1">
    <source>
        <dbReference type="ARBA" id="ARBA00004141"/>
    </source>
</evidence>
<evidence type="ECO:0000256" key="5">
    <source>
        <dbReference type="SAM" id="MobiDB-lite"/>
    </source>
</evidence>
<feature type="transmembrane region" description="Helical" evidence="6">
    <location>
        <begin position="423"/>
        <end position="443"/>
    </location>
</feature>
<feature type="transmembrane region" description="Helical" evidence="6">
    <location>
        <begin position="353"/>
        <end position="374"/>
    </location>
</feature>
<feature type="transmembrane region" description="Helical" evidence="6">
    <location>
        <begin position="37"/>
        <end position="59"/>
    </location>
</feature>
<feature type="transmembrane region" description="Helical" evidence="6">
    <location>
        <begin position="6"/>
        <end position="25"/>
    </location>
</feature>
<organism evidence="7 8">
    <name type="scientific">Cryptotermes secundus</name>
    <dbReference type="NCBI Taxonomy" id="105785"/>
    <lineage>
        <taxon>Eukaryota</taxon>
        <taxon>Metazoa</taxon>
        <taxon>Ecdysozoa</taxon>
        <taxon>Arthropoda</taxon>
        <taxon>Hexapoda</taxon>
        <taxon>Insecta</taxon>
        <taxon>Pterygota</taxon>
        <taxon>Neoptera</taxon>
        <taxon>Polyneoptera</taxon>
        <taxon>Dictyoptera</taxon>
        <taxon>Blattodea</taxon>
        <taxon>Blattoidea</taxon>
        <taxon>Termitoidae</taxon>
        <taxon>Kalotermitidae</taxon>
        <taxon>Cryptotermitinae</taxon>
        <taxon>Cryptotermes</taxon>
    </lineage>
</organism>
<proteinExistence type="predicted"/>
<evidence type="ECO:0000313" key="7">
    <source>
        <dbReference type="EMBL" id="PNF33832.1"/>
    </source>
</evidence>
<comment type="subcellular location">
    <subcellularLocation>
        <location evidence="1">Membrane</location>
        <topology evidence="1">Multi-pass membrane protein</topology>
    </subcellularLocation>
</comment>
<accession>A0A2J7QZ27</accession>
<evidence type="ECO:0000256" key="2">
    <source>
        <dbReference type="ARBA" id="ARBA00022692"/>
    </source>
</evidence>
<evidence type="ECO:0000256" key="3">
    <source>
        <dbReference type="ARBA" id="ARBA00022989"/>
    </source>
</evidence>
<keyword evidence="3 6" id="KW-1133">Transmembrane helix</keyword>
<comment type="caution">
    <text evidence="7">The sequence shown here is derived from an EMBL/GenBank/DDBJ whole genome shotgun (WGS) entry which is preliminary data.</text>
</comment>
<feature type="region of interest" description="Disordered" evidence="5">
    <location>
        <begin position="134"/>
        <end position="176"/>
    </location>
</feature>
<keyword evidence="8" id="KW-1185">Reference proteome</keyword>
<dbReference type="Proteomes" id="UP000235965">
    <property type="component" value="Unassembled WGS sequence"/>
</dbReference>
<keyword evidence="2 6" id="KW-0812">Transmembrane</keyword>
<evidence type="ECO:0000256" key="4">
    <source>
        <dbReference type="ARBA" id="ARBA00023136"/>
    </source>
</evidence>
<dbReference type="Pfam" id="PF02535">
    <property type="entry name" value="Zip"/>
    <property type="match status" value="1"/>
</dbReference>
<dbReference type="PANTHER" id="PTHR11040">
    <property type="entry name" value="ZINC/IRON TRANSPORTER"/>
    <property type="match status" value="1"/>
</dbReference>
<name>A0A2J7QZ27_9NEOP</name>
<dbReference type="AlphaFoldDB" id="A0A2J7QZ27"/>
<dbReference type="FunCoup" id="A0A2J7QZ27">
    <property type="interactions" value="33"/>
</dbReference>
<dbReference type="PANTHER" id="PTHR11040:SF169">
    <property type="entry name" value="FI24038P1"/>
    <property type="match status" value="1"/>
</dbReference>
<evidence type="ECO:0000313" key="8">
    <source>
        <dbReference type="Proteomes" id="UP000235965"/>
    </source>
</evidence>
<dbReference type="EMBL" id="NEVH01009080">
    <property type="protein sequence ID" value="PNF33831.1"/>
    <property type="molecule type" value="Genomic_DNA"/>
</dbReference>
<feature type="transmembrane region" description="Helical" evidence="6">
    <location>
        <begin position="71"/>
        <end position="94"/>
    </location>
</feature>
<feature type="transmembrane region" description="Helical" evidence="6">
    <location>
        <begin position="380"/>
        <end position="402"/>
    </location>
</feature>
<keyword evidence="4 6" id="KW-0472">Membrane</keyword>